<reference evidence="3" key="1">
    <citation type="submission" date="2021-02" db="EMBL/GenBank/DDBJ databases">
        <authorList>
            <person name="Nowell W R."/>
        </authorList>
    </citation>
    <scope>NUCLEOTIDE SEQUENCE</scope>
</reference>
<feature type="transmembrane region" description="Helical" evidence="2">
    <location>
        <begin position="44"/>
        <end position="69"/>
    </location>
</feature>
<feature type="region of interest" description="Disordered" evidence="1">
    <location>
        <begin position="1"/>
        <end position="29"/>
    </location>
</feature>
<evidence type="ECO:0000313" key="4">
    <source>
        <dbReference type="Proteomes" id="UP000663828"/>
    </source>
</evidence>
<dbReference type="Proteomes" id="UP000663828">
    <property type="component" value="Unassembled WGS sequence"/>
</dbReference>
<organism evidence="3 4">
    <name type="scientific">Adineta ricciae</name>
    <name type="common">Rotifer</name>
    <dbReference type="NCBI Taxonomy" id="249248"/>
    <lineage>
        <taxon>Eukaryota</taxon>
        <taxon>Metazoa</taxon>
        <taxon>Spiralia</taxon>
        <taxon>Gnathifera</taxon>
        <taxon>Rotifera</taxon>
        <taxon>Eurotatoria</taxon>
        <taxon>Bdelloidea</taxon>
        <taxon>Adinetida</taxon>
        <taxon>Adinetidae</taxon>
        <taxon>Adineta</taxon>
    </lineage>
</organism>
<keyword evidence="2" id="KW-1133">Transmembrane helix</keyword>
<accession>A0A814VXJ2</accession>
<feature type="compositionally biased region" description="Polar residues" evidence="1">
    <location>
        <begin position="1"/>
        <end position="14"/>
    </location>
</feature>
<comment type="caution">
    <text evidence="3">The sequence shown here is derived from an EMBL/GenBank/DDBJ whole genome shotgun (WGS) entry which is preliminary data.</text>
</comment>
<evidence type="ECO:0000256" key="1">
    <source>
        <dbReference type="SAM" id="MobiDB-lite"/>
    </source>
</evidence>
<evidence type="ECO:0000313" key="3">
    <source>
        <dbReference type="EMBL" id="CAF1193301.1"/>
    </source>
</evidence>
<keyword evidence="2" id="KW-0472">Membrane</keyword>
<proteinExistence type="predicted"/>
<gene>
    <name evidence="3" type="ORF">XAT740_LOCUS23246</name>
</gene>
<name>A0A814VXJ2_ADIRI</name>
<evidence type="ECO:0000256" key="2">
    <source>
        <dbReference type="SAM" id="Phobius"/>
    </source>
</evidence>
<dbReference type="EMBL" id="CAJNOR010001748">
    <property type="protein sequence ID" value="CAF1193301.1"/>
    <property type="molecule type" value="Genomic_DNA"/>
</dbReference>
<keyword evidence="2" id="KW-0812">Transmembrane</keyword>
<protein>
    <submittedName>
        <fullName evidence="3">Uncharacterized protein</fullName>
    </submittedName>
</protein>
<keyword evidence="4" id="KW-1185">Reference proteome</keyword>
<dbReference type="AlphaFoldDB" id="A0A814VXJ2"/>
<sequence length="264" mass="28956">MTDNNNNSKSNIHFENTVHPEIDDENPSSVASKLTKQRFSSKRILLRLLIVSVNIIVLIAIAVITITVITKRRNANGNMLAVDVVEMTTPSPTLTSSRMETTTYGRNSTIGAVATGVNSMSIYTTTIFSTSSSIRICDILACRSVISDYISRDWAYNTANFGECQGCTLAVYPNYPADWSNRWYTSNILIPSSAGQDCAGNPYHGNIIQCQTFCLNNMACVGFGRSKTAANNDSTQACWLKNNTSLNQIINNSLSQTIIFNMTS</sequence>